<dbReference type="InterPro" id="IPR051907">
    <property type="entry name" value="DoxX-like_oxidoreductase"/>
</dbReference>
<comment type="subcellular location">
    <subcellularLocation>
        <location evidence="1">Cell membrane</location>
        <topology evidence="1">Multi-pass membrane protein</topology>
    </subcellularLocation>
</comment>
<feature type="transmembrane region" description="Helical" evidence="7">
    <location>
        <begin position="100"/>
        <end position="120"/>
    </location>
</feature>
<proteinExistence type="inferred from homology"/>
<dbReference type="GO" id="GO:0005886">
    <property type="term" value="C:plasma membrane"/>
    <property type="evidence" value="ECO:0007669"/>
    <property type="project" value="UniProtKB-SubCell"/>
</dbReference>
<keyword evidence="9" id="KW-1185">Reference proteome</keyword>
<dbReference type="AlphaFoldDB" id="A0A368X622"/>
<dbReference type="OrthoDB" id="886570at2"/>
<feature type="transmembrane region" description="Helical" evidence="7">
    <location>
        <begin position="7"/>
        <end position="26"/>
    </location>
</feature>
<evidence type="ECO:0000256" key="7">
    <source>
        <dbReference type="SAM" id="Phobius"/>
    </source>
</evidence>
<dbReference type="RefSeq" id="WP_114354320.1">
    <property type="nucleotide sequence ID" value="NZ_QPJJ01000019.1"/>
</dbReference>
<comment type="similarity">
    <text evidence="2">Belongs to the DoxX family.</text>
</comment>
<evidence type="ECO:0000256" key="2">
    <source>
        <dbReference type="ARBA" id="ARBA00006679"/>
    </source>
</evidence>
<dbReference type="PANTHER" id="PTHR33452:SF1">
    <property type="entry name" value="INNER MEMBRANE PROTEIN YPHA-RELATED"/>
    <property type="match status" value="1"/>
</dbReference>
<evidence type="ECO:0000256" key="1">
    <source>
        <dbReference type="ARBA" id="ARBA00004651"/>
    </source>
</evidence>
<evidence type="ECO:0000313" key="9">
    <source>
        <dbReference type="Proteomes" id="UP000252585"/>
    </source>
</evidence>
<keyword evidence="4 7" id="KW-0812">Transmembrane</keyword>
<accession>A0A368X622</accession>
<keyword evidence="6 7" id="KW-0472">Membrane</keyword>
<dbReference type="PANTHER" id="PTHR33452">
    <property type="entry name" value="OXIDOREDUCTASE CATD-RELATED"/>
    <property type="match status" value="1"/>
</dbReference>
<feature type="transmembrane region" description="Helical" evidence="7">
    <location>
        <begin position="46"/>
        <end position="67"/>
    </location>
</feature>
<keyword evidence="5 7" id="KW-1133">Transmembrane helix</keyword>
<gene>
    <name evidence="8" type="ORF">DFR57_11935</name>
</gene>
<evidence type="ECO:0000256" key="5">
    <source>
        <dbReference type="ARBA" id="ARBA00022989"/>
    </source>
</evidence>
<evidence type="ECO:0000256" key="6">
    <source>
        <dbReference type="ARBA" id="ARBA00023136"/>
    </source>
</evidence>
<dbReference type="InterPro" id="IPR032808">
    <property type="entry name" value="DoxX"/>
</dbReference>
<comment type="caution">
    <text evidence="8">The sequence shown here is derived from an EMBL/GenBank/DDBJ whole genome shotgun (WGS) entry which is preliminary data.</text>
</comment>
<dbReference type="EMBL" id="QPJJ01000019">
    <property type="protein sequence ID" value="RCW63159.1"/>
    <property type="molecule type" value="Genomic_DNA"/>
</dbReference>
<evidence type="ECO:0000313" key="8">
    <source>
        <dbReference type="EMBL" id="RCW63159.1"/>
    </source>
</evidence>
<evidence type="ECO:0000256" key="3">
    <source>
        <dbReference type="ARBA" id="ARBA00022475"/>
    </source>
</evidence>
<keyword evidence="3" id="KW-1003">Cell membrane</keyword>
<sequence length="130" mass="13924">MINKFEIGTLILRVVLGLTFFVHGLVKFQGGIENTVDWFESIGLPGFLAYGVGLVELLGGIALILGLFSRIVSVLIAIIMVGAILKVKIAAGFIDGYELDLALLAMSVFIAINGSKAFAVDQIILNRKKS</sequence>
<dbReference type="Pfam" id="PF07681">
    <property type="entry name" value="DoxX"/>
    <property type="match status" value="1"/>
</dbReference>
<organism evidence="8 9">
    <name type="scientific">Saliterribacillus persicus</name>
    <dbReference type="NCBI Taxonomy" id="930114"/>
    <lineage>
        <taxon>Bacteria</taxon>
        <taxon>Bacillati</taxon>
        <taxon>Bacillota</taxon>
        <taxon>Bacilli</taxon>
        <taxon>Bacillales</taxon>
        <taxon>Bacillaceae</taxon>
        <taxon>Saliterribacillus</taxon>
    </lineage>
</organism>
<name>A0A368X622_9BACI</name>
<evidence type="ECO:0000256" key="4">
    <source>
        <dbReference type="ARBA" id="ARBA00022692"/>
    </source>
</evidence>
<dbReference type="Proteomes" id="UP000252585">
    <property type="component" value="Unassembled WGS sequence"/>
</dbReference>
<feature type="transmembrane region" description="Helical" evidence="7">
    <location>
        <begin position="74"/>
        <end position="94"/>
    </location>
</feature>
<reference evidence="8 9" key="1">
    <citation type="submission" date="2018-07" db="EMBL/GenBank/DDBJ databases">
        <title>Genomic Encyclopedia of Type Strains, Phase IV (KMG-IV): sequencing the most valuable type-strain genomes for metagenomic binning, comparative biology and taxonomic classification.</title>
        <authorList>
            <person name="Goeker M."/>
        </authorList>
    </citation>
    <scope>NUCLEOTIDE SEQUENCE [LARGE SCALE GENOMIC DNA]</scope>
    <source>
        <strain evidence="8 9">DSM 27696</strain>
    </source>
</reference>
<protein>
    <submittedName>
        <fullName evidence="8">Putative membrane protein YphA (DoxX/SURF4 family)</fullName>
    </submittedName>
</protein>